<keyword evidence="1" id="KW-0810">Translation regulation</keyword>
<comment type="subunit">
    <text evidence="2">Associates exclusively with 100S ribosomes, which are dimers of 70S ribosomes.</text>
</comment>
<reference evidence="4 5" key="1">
    <citation type="submission" date="2023-10" db="EMBL/GenBank/DDBJ databases">
        <title>Rubellicoccus peritrichatus gen. nov., sp. nov., isolated from an algae of coral reef tank.</title>
        <authorList>
            <person name="Luo J."/>
        </authorList>
    </citation>
    <scope>NUCLEOTIDE SEQUENCE [LARGE SCALE GENOMIC DNA]</scope>
    <source>
        <strain evidence="4 5">CR14</strain>
    </source>
</reference>
<evidence type="ECO:0000313" key="5">
    <source>
        <dbReference type="Proteomes" id="UP001304300"/>
    </source>
</evidence>
<protein>
    <recommendedName>
        <fullName evidence="3">Ribosome hibernation promoting factor</fullName>
    </recommendedName>
</protein>
<dbReference type="PANTHER" id="PTHR33231">
    <property type="entry name" value="30S RIBOSOMAL PROTEIN"/>
    <property type="match status" value="1"/>
</dbReference>
<dbReference type="AlphaFoldDB" id="A0AAQ3LE51"/>
<dbReference type="PANTHER" id="PTHR33231:SF1">
    <property type="entry name" value="30S RIBOSOMAL PROTEIN"/>
    <property type="match status" value="1"/>
</dbReference>
<evidence type="ECO:0000256" key="2">
    <source>
        <dbReference type="ARBA" id="ARBA00038695"/>
    </source>
</evidence>
<keyword evidence="5" id="KW-1185">Reference proteome</keyword>
<dbReference type="Gene3D" id="3.30.160.100">
    <property type="entry name" value="Ribosome hibernation promotion factor-like"/>
    <property type="match status" value="1"/>
</dbReference>
<dbReference type="GO" id="GO:0022627">
    <property type="term" value="C:cytosolic small ribosomal subunit"/>
    <property type="evidence" value="ECO:0007669"/>
    <property type="project" value="TreeGrafter"/>
</dbReference>
<gene>
    <name evidence="4" type="primary">raiA</name>
    <name evidence="4" type="ORF">RZN69_06995</name>
</gene>
<organism evidence="4 5">
    <name type="scientific">Rubellicoccus peritrichatus</name>
    <dbReference type="NCBI Taxonomy" id="3080537"/>
    <lineage>
        <taxon>Bacteria</taxon>
        <taxon>Pseudomonadati</taxon>
        <taxon>Verrucomicrobiota</taxon>
        <taxon>Opitutia</taxon>
        <taxon>Puniceicoccales</taxon>
        <taxon>Cerasicoccaceae</taxon>
        <taxon>Rubellicoccus</taxon>
    </lineage>
</organism>
<evidence type="ECO:0000256" key="3">
    <source>
        <dbReference type="ARBA" id="ARBA00041148"/>
    </source>
</evidence>
<accession>A0AAQ3LE51</accession>
<dbReference type="InterPro" id="IPR050574">
    <property type="entry name" value="HPF/YfiA_ribosome-assoc"/>
</dbReference>
<dbReference type="RefSeq" id="WP_317835364.1">
    <property type="nucleotide sequence ID" value="NZ_CP136920.1"/>
</dbReference>
<proteinExistence type="predicted"/>
<evidence type="ECO:0000256" key="1">
    <source>
        <dbReference type="ARBA" id="ARBA00022845"/>
    </source>
</evidence>
<dbReference type="GO" id="GO:0043024">
    <property type="term" value="F:ribosomal small subunit binding"/>
    <property type="evidence" value="ECO:0007669"/>
    <property type="project" value="TreeGrafter"/>
</dbReference>
<sequence>MNNHEIIISGVHMDLTDSIKYMVESKAEKLFQHEERIIRVRMELEAMVNKGNGKQEEFIAKGHIEINGPPMVVSSASNDLYKSIDQTVQKLDRKLRRRSRLKRVKRKDTHPIELPADLPKVEEVA</sequence>
<dbReference type="SUPFAM" id="SSF69754">
    <property type="entry name" value="Ribosome binding protein Y (YfiA homologue)"/>
    <property type="match status" value="1"/>
</dbReference>
<dbReference type="InterPro" id="IPR036567">
    <property type="entry name" value="RHF-like"/>
</dbReference>
<evidence type="ECO:0000313" key="4">
    <source>
        <dbReference type="EMBL" id="WOO42834.1"/>
    </source>
</evidence>
<dbReference type="Proteomes" id="UP001304300">
    <property type="component" value="Chromosome"/>
</dbReference>
<dbReference type="EMBL" id="CP136920">
    <property type="protein sequence ID" value="WOO42834.1"/>
    <property type="molecule type" value="Genomic_DNA"/>
</dbReference>
<dbReference type="NCBIfam" id="TIGR00741">
    <property type="entry name" value="yfiA"/>
    <property type="match status" value="1"/>
</dbReference>
<dbReference type="CDD" id="cd00552">
    <property type="entry name" value="RaiA"/>
    <property type="match status" value="1"/>
</dbReference>
<dbReference type="GO" id="GO:0045900">
    <property type="term" value="P:negative regulation of translational elongation"/>
    <property type="evidence" value="ECO:0007669"/>
    <property type="project" value="TreeGrafter"/>
</dbReference>
<dbReference type="InterPro" id="IPR003489">
    <property type="entry name" value="RHF/RaiA"/>
</dbReference>
<name>A0AAQ3LE51_9BACT</name>
<dbReference type="Pfam" id="PF02482">
    <property type="entry name" value="Ribosomal_S30AE"/>
    <property type="match status" value="1"/>
</dbReference>
<dbReference type="KEGG" id="puo:RZN69_06995"/>